<evidence type="ECO:0000313" key="2">
    <source>
        <dbReference type="EMBL" id="CAD6490220.1"/>
    </source>
</evidence>
<dbReference type="Proteomes" id="UP000634805">
    <property type="component" value="Unassembled WGS sequence"/>
</dbReference>
<accession>A0A811TCP9</accession>
<feature type="transmembrane region" description="Helical" evidence="1">
    <location>
        <begin position="6"/>
        <end position="25"/>
    </location>
</feature>
<evidence type="ECO:0000256" key="1">
    <source>
        <dbReference type="SAM" id="Phobius"/>
    </source>
</evidence>
<gene>
    <name evidence="4" type="ORF">EMLJLAPB_00315</name>
    <name evidence="3" type="ORF">FFODKBPE_00007</name>
    <name evidence="2" type="ORF">KFBDDELM_00098</name>
</gene>
<reference evidence="4" key="1">
    <citation type="submission" date="2020-10" db="EMBL/GenBank/DDBJ databases">
        <authorList>
            <person name="Hahn C.J."/>
            <person name="Laso-Perez R."/>
            <person name="Vulcano F."/>
            <person name="Vaziourakis K.-M."/>
            <person name="Stokke R."/>
            <person name="Steen I.H."/>
            <person name="Teske A."/>
            <person name="Boetius A."/>
            <person name="Liebeke M."/>
            <person name="Amann R."/>
            <person name="Knittel K."/>
        </authorList>
    </citation>
    <scope>NUCLEOTIDE SEQUENCE</scope>
    <source>
        <strain evidence="4">Gfbio:e3339647-f889-4370-9287-4fb5cb688e4c:AG392D22_GoMArc1</strain>
        <strain evidence="2">Gfbio:e3339647-f889-4370-9287-4fb5cb688e4c:AG392E03_GoMArc1</strain>
        <strain evidence="3">Gfbio:e3339647-f889-4370-9287-4fb5cb688e4c:AG394J04_GoMArc1</strain>
    </source>
</reference>
<dbReference type="PROSITE" id="PS51257">
    <property type="entry name" value="PROKAR_LIPOPROTEIN"/>
    <property type="match status" value="1"/>
</dbReference>
<name>A0A811TCP9_9EURY</name>
<dbReference type="Proteomes" id="UP000603056">
    <property type="component" value="Unassembled WGS sequence"/>
</dbReference>
<dbReference type="EMBL" id="CAJHIS010000005">
    <property type="protein sequence ID" value="CAD6492535.1"/>
    <property type="molecule type" value="Genomic_DNA"/>
</dbReference>
<dbReference type="EMBL" id="CAJHIP010000001">
    <property type="protein sequence ID" value="CAD6490719.1"/>
    <property type="molecule type" value="Genomic_DNA"/>
</dbReference>
<comment type="caution">
    <text evidence="4">The sequence shown here is derived from an EMBL/GenBank/DDBJ whole genome shotgun (WGS) entry which is preliminary data.</text>
</comment>
<protein>
    <submittedName>
        <fullName evidence="4">Uncharacterized protein</fullName>
    </submittedName>
</protein>
<evidence type="ECO:0000313" key="3">
    <source>
        <dbReference type="EMBL" id="CAD6490719.1"/>
    </source>
</evidence>
<dbReference type="AlphaFoldDB" id="A0A811TCP9"/>
<keyword evidence="1" id="KW-0472">Membrane</keyword>
<dbReference type="EMBL" id="CAJHIN010000002">
    <property type="protein sequence ID" value="CAD6490220.1"/>
    <property type="molecule type" value="Genomic_DNA"/>
</dbReference>
<evidence type="ECO:0000313" key="4">
    <source>
        <dbReference type="EMBL" id="CAD6492535.1"/>
    </source>
</evidence>
<keyword evidence="1" id="KW-0812">Transmembrane</keyword>
<evidence type="ECO:0000313" key="5">
    <source>
        <dbReference type="Proteomes" id="UP000634805"/>
    </source>
</evidence>
<dbReference type="Proteomes" id="UP000606624">
    <property type="component" value="Unassembled WGS sequence"/>
</dbReference>
<proteinExistence type="predicted"/>
<sequence length="61" mass="6553">MQKNTIVGLIAIVAIVAAVIFAGCIGEKAATPPPKYCKGDIITDKQEGVSELVILDYDRKY</sequence>
<keyword evidence="1" id="KW-1133">Transmembrane helix</keyword>
<organism evidence="4 5">
    <name type="scientific">Candidatus Argoarchaeum ethanivorans</name>
    <dbReference type="NCBI Taxonomy" id="2608793"/>
    <lineage>
        <taxon>Archaea</taxon>
        <taxon>Methanobacteriati</taxon>
        <taxon>Methanobacteriota</taxon>
        <taxon>Stenosarchaea group</taxon>
        <taxon>Methanomicrobia</taxon>
        <taxon>Methanosarcinales</taxon>
        <taxon>Methanosarcinales incertae sedis</taxon>
        <taxon>GOM Arc I cluster</taxon>
        <taxon>Candidatus Argoarchaeum</taxon>
    </lineage>
</organism>